<feature type="non-terminal residue" evidence="2">
    <location>
        <position position="1"/>
    </location>
</feature>
<keyword evidence="1" id="KW-0732">Signal</keyword>
<feature type="signal peptide" evidence="1">
    <location>
        <begin position="1"/>
        <end position="15"/>
    </location>
</feature>
<proteinExistence type="evidence at transcript level"/>
<sequence>FAALFFCLAAAEVYGTPLADFFQKIHEKPVTTYQCFRNTTSFEDSSATGLTILWDGQSLPNNEAVCNTAYSKPGSKEKTTFQVYAEYVRPDDKAIVVGEGITVELYILPPYNEKAYYFREVITRSGNIGMKIYDTSATCENAQILWDPVCSEPCDLQPTR</sequence>
<evidence type="ECO:0000313" key="2">
    <source>
        <dbReference type="EMBL" id="JAT92027.1"/>
    </source>
</evidence>
<organism evidence="2">
    <name type="scientific">Amblyomma aureolatum</name>
    <dbReference type="NCBI Taxonomy" id="187763"/>
    <lineage>
        <taxon>Eukaryota</taxon>
        <taxon>Metazoa</taxon>
        <taxon>Ecdysozoa</taxon>
        <taxon>Arthropoda</taxon>
        <taxon>Chelicerata</taxon>
        <taxon>Arachnida</taxon>
        <taxon>Acari</taxon>
        <taxon>Parasitiformes</taxon>
        <taxon>Ixodida</taxon>
        <taxon>Ixodoidea</taxon>
        <taxon>Ixodidae</taxon>
        <taxon>Amblyomminae</taxon>
        <taxon>Amblyomma</taxon>
    </lineage>
</organism>
<dbReference type="AlphaFoldDB" id="A0A1E1WYG1"/>
<accession>A0A1E1WYG1</accession>
<reference evidence="2" key="1">
    <citation type="journal article" date="2017" name="Front. Cell. Infect. Microbiol.">
        <title>The Distinct Transcriptional Response of the Midgut of Amblyomma sculptum and Amblyomma aureolatum Ticks to Rickettsia rickettsii Correlates to Their Differences in Susceptibility to Infection.</title>
        <authorList>
            <person name="Martins L.A."/>
            <person name="Galletti M.F.B.M."/>
            <person name="Ribeiro J.M."/>
            <person name="Fujita A."/>
            <person name="Costa F.B."/>
            <person name="Labruna M.B."/>
            <person name="Daffre S."/>
            <person name="Fogaca A.C."/>
        </authorList>
    </citation>
    <scope>NUCLEOTIDE SEQUENCE</scope>
</reference>
<protein>
    <submittedName>
        <fullName evidence="2">Putative secreted protein</fullName>
    </submittedName>
</protein>
<feature type="chain" id="PRO_5012452843" evidence="1">
    <location>
        <begin position="16"/>
        <end position="160"/>
    </location>
</feature>
<dbReference type="EMBL" id="GFAC01007161">
    <property type="protein sequence ID" value="JAT92027.1"/>
    <property type="molecule type" value="mRNA"/>
</dbReference>
<name>A0A1E1WYG1_9ACAR</name>
<evidence type="ECO:0000256" key="1">
    <source>
        <dbReference type="SAM" id="SignalP"/>
    </source>
</evidence>